<dbReference type="Proteomes" id="UP001209803">
    <property type="component" value="Chromosome"/>
</dbReference>
<protein>
    <submittedName>
        <fullName evidence="2">PAN domain-containing protein</fullName>
    </submittedName>
</protein>
<keyword evidence="3" id="KW-1185">Reference proteome</keyword>
<feature type="domain" description="Apple" evidence="1">
    <location>
        <begin position="135"/>
        <end position="188"/>
    </location>
</feature>
<dbReference type="InterPro" id="IPR003609">
    <property type="entry name" value="Pan_app"/>
</dbReference>
<organism evidence="2 3">
    <name type="scientific">Roseibium porphyridii</name>
    <dbReference type="NCBI Taxonomy" id="2866279"/>
    <lineage>
        <taxon>Bacteria</taxon>
        <taxon>Pseudomonadati</taxon>
        <taxon>Pseudomonadota</taxon>
        <taxon>Alphaproteobacteria</taxon>
        <taxon>Hyphomicrobiales</taxon>
        <taxon>Stappiaceae</taxon>
        <taxon>Roseibium</taxon>
    </lineage>
</organism>
<dbReference type="SUPFAM" id="SSF57414">
    <property type="entry name" value="Hairpin loop containing domain-like"/>
    <property type="match status" value="1"/>
</dbReference>
<dbReference type="RefSeq" id="WP_173006109.1">
    <property type="nucleotide sequence ID" value="NZ_CP120863.1"/>
</dbReference>
<dbReference type="Gene3D" id="3.50.4.10">
    <property type="entry name" value="Hepatocyte Growth Factor"/>
    <property type="match status" value="1"/>
</dbReference>
<evidence type="ECO:0000313" key="3">
    <source>
        <dbReference type="Proteomes" id="UP001209803"/>
    </source>
</evidence>
<accession>A0ABY8EZU1</accession>
<evidence type="ECO:0000313" key="2">
    <source>
        <dbReference type="EMBL" id="WFE88702.1"/>
    </source>
</evidence>
<proteinExistence type="predicted"/>
<evidence type="ECO:0000259" key="1">
    <source>
        <dbReference type="Pfam" id="PF00024"/>
    </source>
</evidence>
<gene>
    <name evidence="2" type="ORF">K1718_21460</name>
</gene>
<dbReference type="EMBL" id="CP120863">
    <property type="protein sequence ID" value="WFE88702.1"/>
    <property type="molecule type" value="Genomic_DNA"/>
</dbReference>
<sequence>MKYAVAGMVFLSLTLGTEVSISYASDQPDFHMDCHAARTNNEQFICADEDLLRRDAQLGEISDKLYAVLDPPSRAEMAREFAEWLASRDDCEDNYFCNAGMYNDRISYLQQELDHMDAPGIAQASAPAAADGFGLVPNAGIPGHNKETYPALTLEICKSICVQRAWCKSIDFDRTNGACYVQPVAEEDVGSLRTDYPGHPYDHYYYAPRLRN</sequence>
<name>A0ABY8EZU1_9HYPH</name>
<reference evidence="2 3" key="1">
    <citation type="submission" date="2023-03" db="EMBL/GenBank/DDBJ databases">
        <title>Roseibium porphyridii sp. nov. and Roseibium rhodosorbium sp. nov. isolated from marine algae, Porphyridium cruentum and Rhodosorus marinus, respectively.</title>
        <authorList>
            <person name="Lee M.W."/>
            <person name="Choi B.J."/>
            <person name="Lee J.K."/>
            <person name="Choi D.G."/>
            <person name="Baek J.H."/>
            <person name="Bayburt H."/>
            <person name="Kim J.M."/>
            <person name="Han D.M."/>
            <person name="Kim K.H."/>
            <person name="Jeon C.O."/>
        </authorList>
    </citation>
    <scope>NUCLEOTIDE SEQUENCE [LARGE SCALE GENOMIC DNA]</scope>
    <source>
        <strain evidence="2 3">KMA01</strain>
    </source>
</reference>
<dbReference type="Pfam" id="PF00024">
    <property type="entry name" value="PAN_1"/>
    <property type="match status" value="1"/>
</dbReference>